<dbReference type="Proteomes" id="UP000054624">
    <property type="component" value="Unassembled WGS sequence"/>
</dbReference>
<organism evidence="2 3">
    <name type="scientific">Caballeronia temeraria</name>
    <dbReference type="NCBI Taxonomy" id="1777137"/>
    <lineage>
        <taxon>Bacteria</taxon>
        <taxon>Pseudomonadati</taxon>
        <taxon>Pseudomonadota</taxon>
        <taxon>Betaproteobacteria</taxon>
        <taxon>Burkholderiales</taxon>
        <taxon>Burkholderiaceae</taxon>
        <taxon>Caballeronia</taxon>
    </lineage>
</organism>
<proteinExistence type="predicted"/>
<dbReference type="EMBL" id="FCOI02000009">
    <property type="protein sequence ID" value="SAK61512.1"/>
    <property type="molecule type" value="Genomic_DNA"/>
</dbReference>
<keyword evidence="3" id="KW-1185">Reference proteome</keyword>
<gene>
    <name evidence="2" type="ORF">AWB76_03057</name>
</gene>
<evidence type="ECO:0000313" key="2">
    <source>
        <dbReference type="EMBL" id="SAK61512.1"/>
    </source>
</evidence>
<feature type="chain" id="PRO_5007620939" evidence="1">
    <location>
        <begin position="25"/>
        <end position="164"/>
    </location>
</feature>
<accession>A0A158AUK7</accession>
<evidence type="ECO:0000313" key="3">
    <source>
        <dbReference type="Proteomes" id="UP000054624"/>
    </source>
</evidence>
<feature type="signal peptide" evidence="1">
    <location>
        <begin position="1"/>
        <end position="24"/>
    </location>
</feature>
<protein>
    <submittedName>
        <fullName evidence="2">Uncharacterized protein</fullName>
    </submittedName>
</protein>
<evidence type="ECO:0000256" key="1">
    <source>
        <dbReference type="SAM" id="SignalP"/>
    </source>
</evidence>
<reference evidence="3" key="1">
    <citation type="submission" date="2016-01" db="EMBL/GenBank/DDBJ databases">
        <authorList>
            <person name="Peeters Charlotte."/>
        </authorList>
    </citation>
    <scope>NUCLEOTIDE SEQUENCE [LARGE SCALE GENOMIC DNA]</scope>
</reference>
<keyword evidence="1" id="KW-0732">Signal</keyword>
<sequence>MSIKPFLLASIIALLPAFCMGQSANVKTPSDAISTGAVSILVSPAASVAASVGGDNPSAGVALAGMGSMLIVAGIVETGKDAVDVLLTASQSAGKASLKMSKEALKQAGLSVGQSVNVVAQSTGTALVASGKVLAFVPNAAGEALLHHARVPGESPAPHAQAAQ</sequence>
<name>A0A158AUK7_9BURK</name>
<dbReference type="AlphaFoldDB" id="A0A158AUK7"/>
<dbReference type="STRING" id="1777137.AWB76_03057"/>